<organism evidence="7 18">
    <name type="scientific">Phytophthora fragariae</name>
    <dbReference type="NCBI Taxonomy" id="53985"/>
    <lineage>
        <taxon>Eukaryota</taxon>
        <taxon>Sar</taxon>
        <taxon>Stramenopiles</taxon>
        <taxon>Oomycota</taxon>
        <taxon>Peronosporomycetes</taxon>
        <taxon>Peronosporales</taxon>
        <taxon>Peronosporaceae</taxon>
        <taxon>Phytophthora</taxon>
    </lineage>
</organism>
<dbReference type="SUPFAM" id="SSF50685">
    <property type="entry name" value="Barwin-like endoglucanases"/>
    <property type="match status" value="1"/>
</dbReference>
<feature type="transmembrane region" description="Helical" evidence="2">
    <location>
        <begin position="397"/>
        <end position="416"/>
    </location>
</feature>
<dbReference type="AlphaFoldDB" id="A0A6A3TSE1"/>
<keyword evidence="3" id="KW-0732">Signal</keyword>
<dbReference type="Proteomes" id="UP000441208">
    <property type="component" value="Unassembled WGS sequence"/>
</dbReference>
<evidence type="ECO:0000313" key="14">
    <source>
        <dbReference type="Proteomes" id="UP000433483"/>
    </source>
</evidence>
<dbReference type="EMBL" id="QXGA01000040">
    <property type="protein sequence ID" value="KAE9154369.1"/>
    <property type="molecule type" value="Genomic_DNA"/>
</dbReference>
<evidence type="ECO:0000313" key="12">
    <source>
        <dbReference type="EMBL" id="KAE9330709.1"/>
    </source>
</evidence>
<feature type="compositionally biased region" description="Low complexity" evidence="1">
    <location>
        <begin position="362"/>
        <end position="387"/>
    </location>
</feature>
<keyword evidence="14" id="KW-1185">Reference proteome</keyword>
<evidence type="ECO:0000313" key="15">
    <source>
        <dbReference type="Proteomes" id="UP000437068"/>
    </source>
</evidence>
<feature type="compositionally biased region" description="Low complexity" evidence="1">
    <location>
        <begin position="334"/>
        <end position="353"/>
    </location>
</feature>
<feature type="signal peptide" evidence="3">
    <location>
        <begin position="1"/>
        <end position="20"/>
    </location>
</feature>
<evidence type="ECO:0000256" key="2">
    <source>
        <dbReference type="SAM" id="Phobius"/>
    </source>
</evidence>
<feature type="compositionally biased region" description="Polar residues" evidence="1">
    <location>
        <begin position="283"/>
        <end position="305"/>
    </location>
</feature>
<evidence type="ECO:0000313" key="17">
    <source>
        <dbReference type="Proteomes" id="UP000440732"/>
    </source>
</evidence>
<keyword evidence="2" id="KW-0812">Transmembrane</keyword>
<gene>
    <name evidence="12" type="ORF">PF001_g245</name>
    <name evidence="11" type="ORF">PF002_g238</name>
    <name evidence="10" type="ORF">PF004_g287</name>
    <name evidence="9" type="ORF">PF005_g295</name>
    <name evidence="8" type="ORF">PF006_g1582</name>
    <name evidence="7" type="ORF">PF007_g244</name>
    <name evidence="4" type="ORF">PF009_g243</name>
    <name evidence="6" type="ORF">PF010_g1586</name>
    <name evidence="5" type="ORF">PF011_g2437</name>
</gene>
<evidence type="ECO:0000313" key="6">
    <source>
        <dbReference type="EMBL" id="KAE9136695.1"/>
    </source>
</evidence>
<feature type="compositionally biased region" description="Polar residues" evidence="1">
    <location>
        <begin position="181"/>
        <end position="190"/>
    </location>
</feature>
<evidence type="ECO:0000313" key="19">
    <source>
        <dbReference type="Proteomes" id="UP000460718"/>
    </source>
</evidence>
<dbReference type="EMBL" id="QXGC01000005">
    <property type="protein sequence ID" value="KAE9256038.1"/>
    <property type="molecule type" value="Genomic_DNA"/>
</dbReference>
<dbReference type="Proteomes" id="UP000488956">
    <property type="component" value="Unassembled WGS sequence"/>
</dbReference>
<proteinExistence type="predicted"/>
<evidence type="ECO:0000256" key="1">
    <source>
        <dbReference type="SAM" id="MobiDB-lite"/>
    </source>
</evidence>
<dbReference type="Gene3D" id="2.40.40.10">
    <property type="entry name" value="RlpA-like domain"/>
    <property type="match status" value="1"/>
</dbReference>
<feature type="compositionally biased region" description="Polar residues" evidence="1">
    <location>
        <begin position="433"/>
        <end position="444"/>
    </location>
</feature>
<evidence type="ECO:0000313" key="8">
    <source>
        <dbReference type="EMBL" id="KAE9154369.1"/>
    </source>
</evidence>
<keyword evidence="2" id="KW-0472">Membrane</keyword>
<evidence type="ECO:0000313" key="9">
    <source>
        <dbReference type="EMBL" id="KAE9238311.1"/>
    </source>
</evidence>
<dbReference type="OrthoDB" id="162572at2759"/>
<dbReference type="EMBL" id="QXGE01000004">
    <property type="protein sequence ID" value="KAE9330709.1"/>
    <property type="molecule type" value="Genomic_DNA"/>
</dbReference>
<evidence type="ECO:0000313" key="4">
    <source>
        <dbReference type="EMBL" id="KAE8950255.1"/>
    </source>
</evidence>
<dbReference type="Proteomes" id="UP000440367">
    <property type="component" value="Unassembled WGS sequence"/>
</dbReference>
<dbReference type="EMBL" id="QXGF01000004">
    <property type="protein sequence ID" value="KAE8950255.1"/>
    <property type="molecule type" value="Genomic_DNA"/>
</dbReference>
<feature type="chain" id="PRO_5036380634" evidence="3">
    <location>
        <begin position="21"/>
        <end position="460"/>
    </location>
</feature>
<evidence type="ECO:0000313" key="5">
    <source>
        <dbReference type="EMBL" id="KAE9026693.1"/>
    </source>
</evidence>
<reference evidence="13 14" key="1">
    <citation type="submission" date="2018-08" db="EMBL/GenBank/DDBJ databases">
        <title>Genomic investigation of the strawberry pathogen Phytophthora fragariae indicates pathogenicity is determined by transcriptional variation in three key races.</title>
        <authorList>
            <person name="Adams T.M."/>
            <person name="Armitage A.D."/>
            <person name="Sobczyk M.K."/>
            <person name="Bates H.J."/>
            <person name="Dunwell J.M."/>
            <person name="Nellist C.F."/>
            <person name="Harrison R.J."/>
        </authorList>
    </citation>
    <scope>NUCLEOTIDE SEQUENCE [LARGE SCALE GENOMIC DNA]</scope>
    <source>
        <strain evidence="12 15">A4</strain>
        <strain evidence="11 16">BC-1</strain>
        <strain evidence="10 20">BC-23</strain>
        <strain evidence="9 14">NOV-27</strain>
        <strain evidence="8 17">NOV-5</strain>
        <strain evidence="7 18">NOV-71</strain>
        <strain evidence="4 13">NOV-9</strain>
        <strain evidence="6 21">ONT-3</strain>
        <strain evidence="5 19">SCRP245</strain>
    </source>
</reference>
<dbReference type="EMBL" id="QXGD01000004">
    <property type="protein sequence ID" value="KAE9258332.1"/>
    <property type="molecule type" value="Genomic_DNA"/>
</dbReference>
<feature type="compositionally biased region" description="Low complexity" evidence="1">
    <location>
        <begin position="226"/>
        <end position="238"/>
    </location>
</feature>
<dbReference type="Proteomes" id="UP000440732">
    <property type="component" value="Unassembled WGS sequence"/>
</dbReference>
<dbReference type="Proteomes" id="UP000437068">
    <property type="component" value="Unassembled WGS sequence"/>
</dbReference>
<evidence type="ECO:0000256" key="3">
    <source>
        <dbReference type="SAM" id="SignalP"/>
    </source>
</evidence>
<evidence type="ECO:0000313" key="18">
    <source>
        <dbReference type="Proteomes" id="UP000441208"/>
    </source>
</evidence>
<accession>A0A6A3TSE1</accession>
<dbReference type="Proteomes" id="UP000429523">
    <property type="component" value="Unassembled WGS sequence"/>
</dbReference>
<dbReference type="EMBL" id="QXFX01000040">
    <property type="protein sequence ID" value="KAE9136695.1"/>
    <property type="molecule type" value="Genomic_DNA"/>
</dbReference>
<dbReference type="InterPro" id="IPR036908">
    <property type="entry name" value="RlpA-like_sf"/>
</dbReference>
<evidence type="ECO:0000313" key="10">
    <source>
        <dbReference type="EMBL" id="KAE9256038.1"/>
    </source>
</evidence>
<protein>
    <submittedName>
        <fullName evidence="7">Uncharacterized protein</fullName>
    </submittedName>
</protein>
<feature type="compositionally biased region" description="Gly residues" evidence="1">
    <location>
        <begin position="200"/>
        <end position="209"/>
    </location>
</feature>
<keyword evidence="2" id="KW-1133">Transmembrane helix</keyword>
<comment type="caution">
    <text evidence="7">The sequence shown here is derived from an EMBL/GenBank/DDBJ whole genome shotgun (WGS) entry which is preliminary data.</text>
</comment>
<dbReference type="Proteomes" id="UP000460718">
    <property type="component" value="Unassembled WGS sequence"/>
</dbReference>
<evidence type="ECO:0000313" key="7">
    <source>
        <dbReference type="EMBL" id="KAE9141419.1"/>
    </source>
</evidence>
<sequence>MRRSLLTVVAISAAIRTGHASDVQGRAAPLPTDEGAGYAVMHCAQMCGECTEVWCGGEETGGCTPGTRQVVRVAAQCATTCEHGDLVLSRDVFLGMSGSNATWIPVNWRCTACDSSTASVSGGNTDSRSIEASCPGNADRINASLVIGEESSSAQSATNDVVADNVSSTSFDGIEYPVSLGNDTSESSNVVIKEPDVSKSGGGSSGIGAGSSSSVSDNATGSINNGGSDFWSSSGSTSMKPWNEQGEKSASPVPYNPSVLTPPPPMVSSSDNGVSPSPAFVPASTNSPAVGPGSESTDLSPTSTLPVPATEPANSGTADIDFPAATPAAPVKNSTGSDYSRTSSSGSSSSTSDPVTVNKSLPPATTAAPPSQTSGSSDQSSGDGSLSATSTVTKSPFFYASIVLAVAGFIGVVVGYRAKRKRRHRNEERNYRVSTPASIPSSPTNLAGRVQFDDHNIVVL</sequence>
<feature type="region of interest" description="Disordered" evidence="1">
    <location>
        <begin position="177"/>
        <end position="388"/>
    </location>
</feature>
<dbReference type="Proteomes" id="UP000476176">
    <property type="component" value="Unassembled WGS sequence"/>
</dbReference>
<evidence type="ECO:0000313" key="20">
    <source>
        <dbReference type="Proteomes" id="UP000476176"/>
    </source>
</evidence>
<name>A0A6A3TSE1_9STRA</name>
<dbReference type="EMBL" id="QXFZ01000004">
    <property type="protein sequence ID" value="KAE9141419.1"/>
    <property type="molecule type" value="Genomic_DNA"/>
</dbReference>
<evidence type="ECO:0000313" key="13">
    <source>
        <dbReference type="Proteomes" id="UP000429523"/>
    </source>
</evidence>
<dbReference type="Proteomes" id="UP000433483">
    <property type="component" value="Unassembled WGS sequence"/>
</dbReference>
<dbReference type="EMBL" id="QXFW01000072">
    <property type="protein sequence ID" value="KAE9026693.1"/>
    <property type="molecule type" value="Genomic_DNA"/>
</dbReference>
<feature type="region of interest" description="Disordered" evidence="1">
    <location>
        <begin position="420"/>
        <end position="444"/>
    </location>
</feature>
<evidence type="ECO:0000313" key="21">
    <source>
        <dbReference type="Proteomes" id="UP000488956"/>
    </source>
</evidence>
<evidence type="ECO:0000313" key="16">
    <source>
        <dbReference type="Proteomes" id="UP000440367"/>
    </source>
</evidence>
<dbReference type="EMBL" id="QXGB01000005">
    <property type="protein sequence ID" value="KAE9238311.1"/>
    <property type="molecule type" value="Genomic_DNA"/>
</dbReference>
<evidence type="ECO:0000313" key="11">
    <source>
        <dbReference type="EMBL" id="KAE9258332.1"/>
    </source>
</evidence>